<dbReference type="OrthoDB" id="2387690at2759"/>
<keyword evidence="7" id="KW-1185">Reference proteome</keyword>
<dbReference type="InterPro" id="IPR041913">
    <property type="entry name" value="POLD3_sf"/>
</dbReference>
<dbReference type="InterPro" id="IPR019038">
    <property type="entry name" value="POLD3"/>
</dbReference>
<evidence type="ECO:0000256" key="2">
    <source>
        <dbReference type="ARBA" id="ARBA00017589"/>
    </source>
</evidence>
<evidence type="ECO:0000256" key="1">
    <source>
        <dbReference type="ARBA" id="ARBA00004123"/>
    </source>
</evidence>
<keyword evidence="3" id="KW-0235">DNA replication</keyword>
<dbReference type="VEuPathDB" id="AmoebaDB:FDP41_010019"/>
<dbReference type="GO" id="GO:1904161">
    <property type="term" value="P:DNA synthesis involved in UV-damage excision repair"/>
    <property type="evidence" value="ECO:0007669"/>
    <property type="project" value="TreeGrafter"/>
</dbReference>
<feature type="region of interest" description="Disordered" evidence="5">
    <location>
        <begin position="353"/>
        <end position="426"/>
    </location>
</feature>
<dbReference type="GO" id="GO:0043625">
    <property type="term" value="C:delta DNA polymerase complex"/>
    <property type="evidence" value="ECO:0007669"/>
    <property type="project" value="InterPro"/>
</dbReference>
<feature type="compositionally biased region" description="Basic and acidic residues" evidence="5">
    <location>
        <begin position="353"/>
        <end position="386"/>
    </location>
</feature>
<keyword evidence="4" id="KW-0539">Nucleus</keyword>
<dbReference type="PANTHER" id="PTHR17598">
    <property type="entry name" value="DNA POLYMERASE DELTA SUBUNIT 3"/>
    <property type="match status" value="1"/>
</dbReference>
<dbReference type="GO" id="GO:0006271">
    <property type="term" value="P:DNA strand elongation involved in DNA replication"/>
    <property type="evidence" value="ECO:0007669"/>
    <property type="project" value="TreeGrafter"/>
</dbReference>
<feature type="compositionally biased region" description="Basic residues" evidence="5">
    <location>
        <begin position="272"/>
        <end position="285"/>
    </location>
</feature>
<dbReference type="VEuPathDB" id="AmoebaDB:NfTy_081880"/>
<reference evidence="6 7" key="1">
    <citation type="journal article" date="2019" name="Sci. Rep.">
        <title>Nanopore sequencing improves the draft genome of the human pathogenic amoeba Naegleria fowleri.</title>
        <authorList>
            <person name="Liechti N."/>
            <person name="Schurch N."/>
            <person name="Bruggmann R."/>
            <person name="Wittwer M."/>
        </authorList>
    </citation>
    <scope>NUCLEOTIDE SEQUENCE [LARGE SCALE GENOMIC DNA]</scope>
    <source>
        <strain evidence="6 7">ATCC 30894</strain>
    </source>
</reference>
<gene>
    <name evidence="6" type="ORF">FDP41_010019</name>
</gene>
<comment type="subcellular location">
    <subcellularLocation>
        <location evidence="1">Nucleus</location>
    </subcellularLocation>
</comment>
<dbReference type="AlphaFoldDB" id="A0A6A5BAN5"/>
<evidence type="ECO:0000256" key="5">
    <source>
        <dbReference type="SAM" id="MobiDB-lite"/>
    </source>
</evidence>
<feature type="region of interest" description="Disordered" evidence="5">
    <location>
        <begin position="162"/>
        <end position="332"/>
    </location>
</feature>
<evidence type="ECO:0000313" key="7">
    <source>
        <dbReference type="Proteomes" id="UP000444721"/>
    </source>
</evidence>
<name>A0A6A5BAN5_NAEFO</name>
<dbReference type="PANTHER" id="PTHR17598:SF13">
    <property type="entry name" value="DNA POLYMERASE DELTA SUBUNIT 3"/>
    <property type="match status" value="1"/>
</dbReference>
<feature type="compositionally biased region" description="Polar residues" evidence="5">
    <location>
        <begin position="405"/>
        <end position="419"/>
    </location>
</feature>
<comment type="caution">
    <text evidence="6">The sequence shown here is derived from an EMBL/GenBank/DDBJ whole genome shotgun (WGS) entry which is preliminary data.</text>
</comment>
<proteinExistence type="predicted"/>
<dbReference type="VEuPathDB" id="AmoebaDB:NF0043330"/>
<dbReference type="Pfam" id="PF09507">
    <property type="entry name" value="CDC27"/>
    <property type="match status" value="1"/>
</dbReference>
<evidence type="ECO:0000256" key="3">
    <source>
        <dbReference type="ARBA" id="ARBA00022705"/>
    </source>
</evidence>
<dbReference type="RefSeq" id="XP_044556512.1">
    <property type="nucleotide sequence ID" value="XM_044700272.1"/>
</dbReference>
<feature type="compositionally biased region" description="Low complexity" evidence="5">
    <location>
        <begin position="186"/>
        <end position="206"/>
    </location>
</feature>
<dbReference type="Gene3D" id="3.90.1030.20">
    <property type="entry name" value="DNA polymerase delta, p66 (Cdc27) subunit, wHTH domain"/>
    <property type="match status" value="1"/>
</dbReference>
<dbReference type="EMBL" id="VFQX01000074">
    <property type="protein sequence ID" value="KAF0971796.1"/>
    <property type="molecule type" value="Genomic_DNA"/>
</dbReference>
<protein>
    <recommendedName>
        <fullName evidence="2">DNA polymerase delta subunit 3</fullName>
    </recommendedName>
</protein>
<dbReference type="GeneID" id="68117234"/>
<feature type="compositionally biased region" description="Basic and acidic residues" evidence="5">
    <location>
        <begin position="171"/>
        <end position="184"/>
    </location>
</feature>
<evidence type="ECO:0000256" key="4">
    <source>
        <dbReference type="ARBA" id="ARBA00023242"/>
    </source>
</evidence>
<dbReference type="Proteomes" id="UP000444721">
    <property type="component" value="Unassembled WGS sequence"/>
</dbReference>
<feature type="compositionally biased region" description="Low complexity" evidence="5">
    <location>
        <begin position="286"/>
        <end position="315"/>
    </location>
</feature>
<dbReference type="OMA" id="TAEAQIC"/>
<dbReference type="GO" id="GO:0003887">
    <property type="term" value="F:DNA-directed DNA polymerase activity"/>
    <property type="evidence" value="ECO:0007669"/>
    <property type="project" value="TreeGrafter"/>
</dbReference>
<evidence type="ECO:0000313" key="6">
    <source>
        <dbReference type="EMBL" id="KAF0971796.1"/>
    </source>
</evidence>
<accession>A0A6A5BAN5</accession>
<organism evidence="6 7">
    <name type="scientific">Naegleria fowleri</name>
    <name type="common">Brain eating amoeba</name>
    <dbReference type="NCBI Taxonomy" id="5763"/>
    <lineage>
        <taxon>Eukaryota</taxon>
        <taxon>Discoba</taxon>
        <taxon>Heterolobosea</taxon>
        <taxon>Tetramitia</taxon>
        <taxon>Eutetramitia</taxon>
        <taxon>Vahlkampfiidae</taxon>
        <taxon>Naegleria</taxon>
    </lineage>
</organism>
<dbReference type="GO" id="GO:0006297">
    <property type="term" value="P:nucleotide-excision repair, DNA gap filling"/>
    <property type="evidence" value="ECO:0007669"/>
    <property type="project" value="TreeGrafter"/>
</dbReference>
<sequence length="426" mass="48163">MTKSITAVMSKDKYFKILDEELEEGTRTMRVVDYKWLSMKCSVDVNQAKQMLYEYYSEHATNNSSLHVTYLLAGQPKDHSLPFQIALVNMNQLEQVKNTFETINSIHIYSISRTRPSTVSDLYRLDSNTHFPYHECGVIEYGGGSIEMKSKIKNQSTNLEIAEPVMKGLQPKKEKLMNDEKEQVESSSSKKSTTKKSITANKKTASPKITTKHVQEELSDEEMTDATVHSKKNSSLILDEESDEDDHYSHPTTRKSSSNEISEDEEDLLNNKTKKSTSKKSKKTTPSKTQTNTLDKFTSQSPKSSNSSPSTTEVSSSEKKLTKKVKKTVQVKNEKGYLVSKEIWTEVPLSEEEIKQMEKKQQAASNIKKELSSDEDDNVMRDETESKKKKTKKESTSTSKSNKSVVSANPHSGPKQTSIGAFFKKK</sequence>